<comment type="caution">
    <text evidence="14">The sequence shown here is derived from an EMBL/GenBank/DDBJ whole genome shotgun (WGS) entry which is preliminary data.</text>
</comment>
<evidence type="ECO:0000256" key="12">
    <source>
        <dbReference type="ARBA" id="ARBA00049494"/>
    </source>
</evidence>
<evidence type="ECO:0000256" key="7">
    <source>
        <dbReference type="ARBA" id="ARBA00022741"/>
    </source>
</evidence>
<keyword evidence="7" id="KW-0547">Nucleotide-binding</keyword>
<evidence type="ECO:0000256" key="2">
    <source>
        <dbReference type="ARBA" id="ARBA00012393"/>
    </source>
</evidence>
<dbReference type="PANTHER" id="PTHR23293:SF9">
    <property type="entry name" value="FAD SYNTHASE"/>
    <property type="match status" value="1"/>
</dbReference>
<reference evidence="14" key="1">
    <citation type="submission" date="2023-03" db="EMBL/GenBank/DDBJ databases">
        <authorList>
            <person name="Steffen K."/>
            <person name="Cardenas P."/>
        </authorList>
    </citation>
    <scope>NUCLEOTIDE SEQUENCE</scope>
</reference>
<comment type="pathway">
    <text evidence="1">Cofactor biosynthesis; FAD biosynthesis; FAD from FMN: step 1/1.</text>
</comment>
<comment type="catalytic activity">
    <reaction evidence="12">
        <text>FMN + ATP + H(+) = FAD + diphosphate</text>
        <dbReference type="Rhea" id="RHEA:17237"/>
        <dbReference type="ChEBI" id="CHEBI:15378"/>
        <dbReference type="ChEBI" id="CHEBI:30616"/>
        <dbReference type="ChEBI" id="CHEBI:33019"/>
        <dbReference type="ChEBI" id="CHEBI:57692"/>
        <dbReference type="ChEBI" id="CHEBI:58210"/>
        <dbReference type="EC" id="2.7.7.2"/>
    </reaction>
</comment>
<dbReference type="CDD" id="cd23948">
    <property type="entry name" value="FAD_synthase"/>
    <property type="match status" value="1"/>
</dbReference>
<dbReference type="Pfam" id="PF01507">
    <property type="entry name" value="PAPS_reduct"/>
    <property type="match status" value="1"/>
</dbReference>
<evidence type="ECO:0000313" key="14">
    <source>
        <dbReference type="EMBL" id="CAI8051454.1"/>
    </source>
</evidence>
<name>A0AA35TPL1_GEOBA</name>
<keyword evidence="6" id="KW-0548">Nucleotidyltransferase</keyword>
<accession>A0AA35TPL1</accession>
<evidence type="ECO:0000256" key="3">
    <source>
        <dbReference type="ARBA" id="ARBA00022630"/>
    </source>
</evidence>
<keyword evidence="5" id="KW-0808">Transferase</keyword>
<protein>
    <recommendedName>
        <fullName evidence="2">FAD synthase</fullName>
        <ecNumber evidence="2">2.7.7.2</ecNumber>
    </recommendedName>
    <alternativeName>
        <fullName evidence="10">FAD pyrophosphorylase</fullName>
    </alternativeName>
    <alternativeName>
        <fullName evidence="11">FMN adenylyltransferase</fullName>
    </alternativeName>
</protein>
<sequence>VNHRVKLTMESEDLHALDKAYTRLALLLPKVRILISRDVMMSSSEVHNAPQSTDPRKEIGWLLTKVSPGGVSSLLPPSLCSKIGHTLSMFERAYQEYEFQEVCVAFNGGKDCTVMLDLLHSYLVHKGHDFSQQKLQVLYVVCSKPFPEVETFVDESVSRYSLNLVKMEDKMQNALCQLKTSHPQFKAIMMGQRHTDPYCAKLSDFSPTDNSWPEYMRINCLLVCSLPLSLFPFLSFTTTSFTYAHTYILPLQDWSYMDVWMFLRIMSIEYCPLYDIGYTSLDGVEDTEENPHLAVSTEMQLLTGQPCVTGGYQPAYMLANEEHERAGRSTS</sequence>
<evidence type="ECO:0000256" key="6">
    <source>
        <dbReference type="ARBA" id="ARBA00022695"/>
    </source>
</evidence>
<dbReference type="PANTHER" id="PTHR23293">
    <property type="entry name" value="FAD SYNTHETASE-RELATED FMN ADENYLYLTRANSFERASE"/>
    <property type="match status" value="1"/>
</dbReference>
<evidence type="ECO:0000256" key="5">
    <source>
        <dbReference type="ARBA" id="ARBA00022679"/>
    </source>
</evidence>
<organism evidence="14 15">
    <name type="scientific">Geodia barretti</name>
    <name type="common">Barrett's horny sponge</name>
    <dbReference type="NCBI Taxonomy" id="519541"/>
    <lineage>
        <taxon>Eukaryota</taxon>
        <taxon>Metazoa</taxon>
        <taxon>Porifera</taxon>
        <taxon>Demospongiae</taxon>
        <taxon>Heteroscleromorpha</taxon>
        <taxon>Tetractinellida</taxon>
        <taxon>Astrophorina</taxon>
        <taxon>Geodiidae</taxon>
        <taxon>Geodia</taxon>
    </lineage>
</organism>
<evidence type="ECO:0000259" key="13">
    <source>
        <dbReference type="Pfam" id="PF01507"/>
    </source>
</evidence>
<keyword evidence="15" id="KW-1185">Reference proteome</keyword>
<dbReference type="GO" id="GO:0006747">
    <property type="term" value="P:FAD biosynthetic process"/>
    <property type="evidence" value="ECO:0007669"/>
    <property type="project" value="TreeGrafter"/>
</dbReference>
<dbReference type="Proteomes" id="UP001174909">
    <property type="component" value="Unassembled WGS sequence"/>
</dbReference>
<evidence type="ECO:0000256" key="8">
    <source>
        <dbReference type="ARBA" id="ARBA00022827"/>
    </source>
</evidence>
<keyword evidence="3" id="KW-0285">Flavoprotein</keyword>
<dbReference type="GO" id="GO:0003919">
    <property type="term" value="F:FMN adenylyltransferase activity"/>
    <property type="evidence" value="ECO:0007669"/>
    <property type="project" value="UniProtKB-EC"/>
</dbReference>
<dbReference type="InterPro" id="IPR002500">
    <property type="entry name" value="PAPS_reduct_dom"/>
</dbReference>
<dbReference type="SUPFAM" id="SSF52402">
    <property type="entry name" value="Adenine nucleotide alpha hydrolases-like"/>
    <property type="match status" value="1"/>
</dbReference>
<evidence type="ECO:0000256" key="1">
    <source>
        <dbReference type="ARBA" id="ARBA00004726"/>
    </source>
</evidence>
<dbReference type="InterPro" id="IPR014729">
    <property type="entry name" value="Rossmann-like_a/b/a_fold"/>
</dbReference>
<keyword evidence="8" id="KW-0274">FAD</keyword>
<dbReference type="Gene3D" id="3.40.50.620">
    <property type="entry name" value="HUPs"/>
    <property type="match status" value="2"/>
</dbReference>
<evidence type="ECO:0000256" key="4">
    <source>
        <dbReference type="ARBA" id="ARBA00022643"/>
    </source>
</evidence>
<evidence type="ECO:0000256" key="10">
    <source>
        <dbReference type="ARBA" id="ARBA00031145"/>
    </source>
</evidence>
<proteinExistence type="predicted"/>
<evidence type="ECO:0000313" key="15">
    <source>
        <dbReference type="Proteomes" id="UP001174909"/>
    </source>
</evidence>
<dbReference type="EMBL" id="CASHTH010003931">
    <property type="protein sequence ID" value="CAI8051454.1"/>
    <property type="molecule type" value="Genomic_DNA"/>
</dbReference>
<keyword evidence="4" id="KW-0288">FMN</keyword>
<evidence type="ECO:0000256" key="11">
    <source>
        <dbReference type="ARBA" id="ARBA00031871"/>
    </source>
</evidence>
<evidence type="ECO:0000256" key="9">
    <source>
        <dbReference type="ARBA" id="ARBA00022840"/>
    </source>
</evidence>
<keyword evidence="9" id="KW-0067">ATP-binding</keyword>
<dbReference type="AlphaFoldDB" id="A0AA35TPL1"/>
<dbReference type="GO" id="GO:0005524">
    <property type="term" value="F:ATP binding"/>
    <property type="evidence" value="ECO:0007669"/>
    <property type="project" value="UniProtKB-KW"/>
</dbReference>
<feature type="non-terminal residue" evidence="14">
    <location>
        <position position="1"/>
    </location>
</feature>
<gene>
    <name evidence="14" type="ORF">GBAR_LOCUS28170</name>
</gene>
<dbReference type="EC" id="2.7.7.2" evidence="2"/>
<feature type="domain" description="Phosphoadenosine phosphosulphate reductase" evidence="13">
    <location>
        <begin position="102"/>
        <end position="287"/>
    </location>
</feature>